<dbReference type="Pfam" id="PF00440">
    <property type="entry name" value="TetR_N"/>
    <property type="match status" value="1"/>
</dbReference>
<dbReference type="PANTHER" id="PTHR30055">
    <property type="entry name" value="HTH-TYPE TRANSCRIPTIONAL REGULATOR RUTR"/>
    <property type="match status" value="1"/>
</dbReference>
<organism evidence="4 5">
    <name type="scientific">Amycolatopsis carbonis</name>
    <dbReference type="NCBI Taxonomy" id="715471"/>
    <lineage>
        <taxon>Bacteria</taxon>
        <taxon>Bacillati</taxon>
        <taxon>Actinomycetota</taxon>
        <taxon>Actinomycetes</taxon>
        <taxon>Pseudonocardiales</taxon>
        <taxon>Pseudonocardiaceae</taxon>
        <taxon>Amycolatopsis</taxon>
    </lineage>
</organism>
<dbReference type="AlphaFoldDB" id="A0A9Y2ICA1"/>
<dbReference type="InterPro" id="IPR001647">
    <property type="entry name" value="HTH_TetR"/>
</dbReference>
<dbReference type="EMBL" id="CP127294">
    <property type="protein sequence ID" value="WIX77437.1"/>
    <property type="molecule type" value="Genomic_DNA"/>
</dbReference>
<dbReference type="InterPro" id="IPR050109">
    <property type="entry name" value="HTH-type_TetR-like_transc_reg"/>
</dbReference>
<protein>
    <submittedName>
        <fullName evidence="4">Helix-turn-helix domain-containing protein</fullName>
    </submittedName>
</protein>
<evidence type="ECO:0000256" key="1">
    <source>
        <dbReference type="ARBA" id="ARBA00023125"/>
    </source>
</evidence>
<gene>
    <name evidence="4" type="ORF">QRX50_39515</name>
</gene>
<dbReference type="GO" id="GO:0000976">
    <property type="term" value="F:transcription cis-regulatory region binding"/>
    <property type="evidence" value="ECO:0007669"/>
    <property type="project" value="TreeGrafter"/>
</dbReference>
<evidence type="ECO:0000313" key="4">
    <source>
        <dbReference type="EMBL" id="WIX77437.1"/>
    </source>
</evidence>
<dbReference type="InterPro" id="IPR009057">
    <property type="entry name" value="Homeodomain-like_sf"/>
</dbReference>
<dbReference type="RefSeq" id="WP_285968178.1">
    <property type="nucleotide sequence ID" value="NZ_CP127294.1"/>
</dbReference>
<feature type="domain" description="HTH tetR-type" evidence="3">
    <location>
        <begin position="8"/>
        <end position="68"/>
    </location>
</feature>
<dbReference type="SUPFAM" id="SSF46689">
    <property type="entry name" value="Homeodomain-like"/>
    <property type="match status" value="1"/>
</dbReference>
<evidence type="ECO:0000259" key="3">
    <source>
        <dbReference type="PROSITE" id="PS50977"/>
    </source>
</evidence>
<dbReference type="GO" id="GO:0003700">
    <property type="term" value="F:DNA-binding transcription factor activity"/>
    <property type="evidence" value="ECO:0007669"/>
    <property type="project" value="TreeGrafter"/>
</dbReference>
<proteinExistence type="predicted"/>
<dbReference type="Proteomes" id="UP001236014">
    <property type="component" value="Chromosome"/>
</dbReference>
<sequence>MTRSEQRARTHQTLLDATVACLVKFGYAGTTTQRVQERAGVSRGALLHHFGSKADLFVAAIHYIAEQQLAQVRLAGADSRRQLVTALREAMSGPLFLAGLELWLGARTDLALRAALLPAERELGRELRTAFESTGDDRVGYESLLMLLRGLALTSILRDDTTVADAVVDRWFDRLG</sequence>
<dbReference type="PANTHER" id="PTHR30055:SF226">
    <property type="entry name" value="HTH-TYPE TRANSCRIPTIONAL REGULATOR PKSA"/>
    <property type="match status" value="1"/>
</dbReference>
<keyword evidence="5" id="KW-1185">Reference proteome</keyword>
<keyword evidence="1 2" id="KW-0238">DNA-binding</keyword>
<dbReference type="Gene3D" id="1.10.357.10">
    <property type="entry name" value="Tetracycline Repressor, domain 2"/>
    <property type="match status" value="1"/>
</dbReference>
<evidence type="ECO:0000256" key="2">
    <source>
        <dbReference type="PROSITE-ProRule" id="PRU00335"/>
    </source>
</evidence>
<accession>A0A9Y2ICA1</accession>
<name>A0A9Y2ICA1_9PSEU</name>
<feature type="DNA-binding region" description="H-T-H motif" evidence="2">
    <location>
        <begin position="31"/>
        <end position="50"/>
    </location>
</feature>
<dbReference type="KEGG" id="acab:QRX50_39515"/>
<dbReference type="PROSITE" id="PS50977">
    <property type="entry name" value="HTH_TETR_2"/>
    <property type="match status" value="1"/>
</dbReference>
<dbReference type="PRINTS" id="PR00455">
    <property type="entry name" value="HTHTETR"/>
</dbReference>
<evidence type="ECO:0000313" key="5">
    <source>
        <dbReference type="Proteomes" id="UP001236014"/>
    </source>
</evidence>
<reference evidence="4 5" key="1">
    <citation type="submission" date="2023-06" db="EMBL/GenBank/DDBJ databases">
        <authorList>
            <person name="Oyuntsetseg B."/>
            <person name="Kim S.B."/>
        </authorList>
    </citation>
    <scope>NUCLEOTIDE SEQUENCE [LARGE SCALE GENOMIC DNA]</scope>
    <source>
        <strain evidence="4 5">2-15</strain>
    </source>
</reference>